<feature type="compositionally biased region" description="Basic residues" evidence="8">
    <location>
        <begin position="177"/>
        <end position="193"/>
    </location>
</feature>
<dbReference type="SMART" id="SM01083">
    <property type="entry name" value="Cir_N"/>
    <property type="match status" value="1"/>
</dbReference>
<dbReference type="HOGENOM" id="CLU_025093_0_0_1"/>
<dbReference type="GeneID" id="27326444"/>
<reference evidence="10 11" key="1">
    <citation type="submission" date="2015-01" db="EMBL/GenBank/DDBJ databases">
        <title>The Genome Sequence of Exophiala mesophila CBS40295.</title>
        <authorList>
            <consortium name="The Broad Institute Genomics Platform"/>
            <person name="Cuomo C."/>
            <person name="de Hoog S."/>
            <person name="Gorbushina A."/>
            <person name="Stielow B."/>
            <person name="Teixiera M."/>
            <person name="Abouelleil A."/>
            <person name="Chapman S.B."/>
            <person name="Priest M."/>
            <person name="Young S.K."/>
            <person name="Wortman J."/>
            <person name="Nusbaum C."/>
            <person name="Birren B."/>
        </authorList>
    </citation>
    <scope>NUCLEOTIDE SEQUENCE [LARGE SCALE GENOMIC DNA]</scope>
    <source>
        <strain evidence="10 11">CBS 40295</strain>
    </source>
</reference>
<name>A0A0D1WJB5_EXOME</name>
<dbReference type="GO" id="GO:0005684">
    <property type="term" value="C:U2-type spliceosomal complex"/>
    <property type="evidence" value="ECO:0007669"/>
    <property type="project" value="TreeGrafter"/>
</dbReference>
<dbReference type="Pfam" id="PF10197">
    <property type="entry name" value="Cir_N"/>
    <property type="match status" value="1"/>
</dbReference>
<protein>
    <recommendedName>
        <fullName evidence="9">CBF1-interacting co-repressor CIR N-terminal domain-containing protein</fullName>
    </recommendedName>
</protein>
<gene>
    <name evidence="10" type="ORF">PV10_08599</name>
</gene>
<evidence type="ECO:0000256" key="1">
    <source>
        <dbReference type="ARBA" id="ARBA00004123"/>
    </source>
</evidence>
<feature type="compositionally biased region" description="Low complexity" evidence="8">
    <location>
        <begin position="260"/>
        <end position="269"/>
    </location>
</feature>
<evidence type="ECO:0000259" key="9">
    <source>
        <dbReference type="SMART" id="SM01083"/>
    </source>
</evidence>
<comment type="subcellular location">
    <subcellularLocation>
        <location evidence="1">Nucleus</location>
    </subcellularLocation>
</comment>
<comment type="similarity">
    <text evidence="2">Belongs to the CWC25 family.</text>
</comment>
<evidence type="ECO:0000256" key="7">
    <source>
        <dbReference type="ARBA" id="ARBA00023242"/>
    </source>
</evidence>
<keyword evidence="6" id="KW-0508">mRNA splicing</keyword>
<evidence type="ECO:0000256" key="4">
    <source>
        <dbReference type="ARBA" id="ARBA00022728"/>
    </source>
</evidence>
<dbReference type="PANTHER" id="PTHR16196:SF0">
    <property type="entry name" value="PRE-MRNA-SPLICING FACTOR CWC25 HOMOLOG"/>
    <property type="match status" value="1"/>
</dbReference>
<accession>A0A0D1WJB5</accession>
<feature type="compositionally biased region" description="Basic and acidic residues" evidence="8">
    <location>
        <begin position="288"/>
        <end position="297"/>
    </location>
</feature>
<keyword evidence="3" id="KW-0507">mRNA processing</keyword>
<feature type="domain" description="CBF1-interacting co-repressor CIR N-terminal" evidence="9">
    <location>
        <begin position="10"/>
        <end position="46"/>
    </location>
</feature>
<dbReference type="InterPro" id="IPR051376">
    <property type="entry name" value="CWC25_splicing_factor"/>
</dbReference>
<dbReference type="GO" id="GO:0000398">
    <property type="term" value="P:mRNA splicing, via spliceosome"/>
    <property type="evidence" value="ECO:0007669"/>
    <property type="project" value="TreeGrafter"/>
</dbReference>
<dbReference type="OrthoDB" id="21123at2759"/>
<feature type="compositionally biased region" description="Basic and acidic residues" evidence="8">
    <location>
        <begin position="167"/>
        <end position="176"/>
    </location>
</feature>
<dbReference type="STRING" id="212818.A0A0D1WJB5"/>
<dbReference type="Pfam" id="PF12542">
    <property type="entry name" value="CWC25"/>
    <property type="match status" value="1"/>
</dbReference>
<feature type="region of interest" description="Disordered" evidence="8">
    <location>
        <begin position="160"/>
        <end position="387"/>
    </location>
</feature>
<keyword evidence="7" id="KW-0539">Nucleus</keyword>
<evidence type="ECO:0000256" key="8">
    <source>
        <dbReference type="SAM" id="MobiDB-lite"/>
    </source>
</evidence>
<evidence type="ECO:0000313" key="11">
    <source>
        <dbReference type="Proteomes" id="UP000054302"/>
    </source>
</evidence>
<keyword evidence="5" id="KW-0175">Coiled coil</keyword>
<evidence type="ECO:0000256" key="3">
    <source>
        <dbReference type="ARBA" id="ARBA00022664"/>
    </source>
</evidence>
<evidence type="ECO:0000256" key="6">
    <source>
        <dbReference type="ARBA" id="ARBA00023187"/>
    </source>
</evidence>
<keyword evidence="11" id="KW-1185">Reference proteome</keyword>
<sequence length="425" mass="50011">MGGDLNLKKSWHPVLMSNQKKVWEEEQKALEERKKIDQIMKERAEERQIQELEDLQAAAGGSKRQARVEWMYNGPSSGQAGTTEEMEGYLLGKRRIDGLLKGTDNQKLEKSATQDSFMAIQNANTARDTAAKIREDPMLAIKKQEQAAYEAMMNDPVKRRLLLKAAGKGDESEREKKRAKHHHRHHHHHHRHREDRARDRSRSRDGSHERRDRDEHKNRHSDRTRKRERDRESDRHSKDRPRRRREDDESTRSHRRGRRSNTSSVSRSRSPPRREEEQTRSRSRSPYRQRERMSKPETRRRRSRSRSYSPPRRNGHNNGVRKMQSWHSSRAEGQSSSSGGGDDRAARLAAMQQDATDLDQQREQRLKEIAEREERERERDDSARMRSSKYGVRAEFVDKFHKKAGEMSLGQRMGRNGVSVRDSDE</sequence>
<dbReference type="EMBL" id="KN847525">
    <property type="protein sequence ID" value="KIV88975.1"/>
    <property type="molecule type" value="Genomic_DNA"/>
</dbReference>
<feature type="compositionally biased region" description="Basic and acidic residues" evidence="8">
    <location>
        <begin position="225"/>
        <end position="237"/>
    </location>
</feature>
<evidence type="ECO:0000313" key="10">
    <source>
        <dbReference type="EMBL" id="KIV88975.1"/>
    </source>
</evidence>
<dbReference type="VEuPathDB" id="FungiDB:PV10_08599"/>
<dbReference type="PANTHER" id="PTHR16196">
    <property type="entry name" value="CELL CYCLE CONTROL PROTEIN CWF25"/>
    <property type="match status" value="1"/>
</dbReference>
<evidence type="ECO:0000256" key="2">
    <source>
        <dbReference type="ARBA" id="ARBA00006695"/>
    </source>
</evidence>
<dbReference type="OMA" id="SWHPHTM"/>
<dbReference type="InterPro" id="IPR019339">
    <property type="entry name" value="CIR_N_dom"/>
</dbReference>
<dbReference type="Proteomes" id="UP000054302">
    <property type="component" value="Unassembled WGS sequence"/>
</dbReference>
<evidence type="ECO:0000256" key="5">
    <source>
        <dbReference type="ARBA" id="ARBA00023054"/>
    </source>
</evidence>
<organism evidence="10 11">
    <name type="scientific">Exophiala mesophila</name>
    <name type="common">Black yeast-like fungus</name>
    <dbReference type="NCBI Taxonomy" id="212818"/>
    <lineage>
        <taxon>Eukaryota</taxon>
        <taxon>Fungi</taxon>
        <taxon>Dikarya</taxon>
        <taxon>Ascomycota</taxon>
        <taxon>Pezizomycotina</taxon>
        <taxon>Eurotiomycetes</taxon>
        <taxon>Chaetothyriomycetidae</taxon>
        <taxon>Chaetothyriales</taxon>
        <taxon>Herpotrichiellaceae</taxon>
        <taxon>Exophiala</taxon>
    </lineage>
</organism>
<dbReference type="AlphaFoldDB" id="A0A0D1WJB5"/>
<dbReference type="InterPro" id="IPR022209">
    <property type="entry name" value="CWC25"/>
</dbReference>
<keyword evidence="4" id="KW-0747">Spliceosome</keyword>
<proteinExistence type="inferred from homology"/>
<feature type="compositionally biased region" description="Basic and acidic residues" evidence="8">
    <location>
        <begin position="194"/>
        <end position="217"/>
    </location>
</feature>
<feature type="compositionally biased region" description="Basic and acidic residues" evidence="8">
    <location>
        <begin position="359"/>
        <end position="384"/>
    </location>
</feature>
<dbReference type="RefSeq" id="XP_016220549.1">
    <property type="nucleotide sequence ID" value="XM_016373638.1"/>
</dbReference>